<keyword evidence="5 8" id="KW-0812">Transmembrane</keyword>
<comment type="similarity">
    <text evidence="2">Belongs to the nicotinamide ribonucleoside (NR) uptake permease (TC 4.B.1) family.</text>
</comment>
<evidence type="ECO:0000256" key="2">
    <source>
        <dbReference type="ARBA" id="ARBA00006669"/>
    </source>
</evidence>
<name>A0ABS2KZU2_9NOCA</name>
<feature type="transmembrane region" description="Helical" evidence="8">
    <location>
        <begin position="179"/>
        <end position="196"/>
    </location>
</feature>
<keyword evidence="6 8" id="KW-1133">Transmembrane helix</keyword>
<evidence type="ECO:0000313" key="9">
    <source>
        <dbReference type="EMBL" id="MBM7417306.1"/>
    </source>
</evidence>
<gene>
    <name evidence="9" type="ORF">JOE42_004039</name>
</gene>
<feature type="transmembrane region" description="Helical" evidence="8">
    <location>
        <begin position="20"/>
        <end position="38"/>
    </location>
</feature>
<keyword evidence="4" id="KW-1003">Cell membrane</keyword>
<reference evidence="9 10" key="1">
    <citation type="submission" date="2021-01" db="EMBL/GenBank/DDBJ databases">
        <title>Genomics of switchgrass bacterial isolates.</title>
        <authorList>
            <person name="Shade A."/>
        </authorList>
    </citation>
    <scope>NUCLEOTIDE SEQUENCE [LARGE SCALE GENOMIC DNA]</scope>
    <source>
        <strain evidence="9 10">PvP111</strain>
    </source>
</reference>
<dbReference type="PANTHER" id="PTHR36122:SF2">
    <property type="entry name" value="NICOTINAMIDE RIBOSIDE TRANSPORTER PNUC"/>
    <property type="match status" value="1"/>
</dbReference>
<comment type="caution">
    <text evidence="9">The sequence shown here is derived from an EMBL/GenBank/DDBJ whole genome shotgun (WGS) entry which is preliminary data.</text>
</comment>
<dbReference type="EMBL" id="JAFBBK010000001">
    <property type="protein sequence ID" value="MBM7417306.1"/>
    <property type="molecule type" value="Genomic_DNA"/>
</dbReference>
<dbReference type="RefSeq" id="WP_204869930.1">
    <property type="nucleotide sequence ID" value="NZ_JAFBBK010000001.1"/>
</dbReference>
<dbReference type="Proteomes" id="UP000703038">
    <property type="component" value="Unassembled WGS sequence"/>
</dbReference>
<dbReference type="Pfam" id="PF04973">
    <property type="entry name" value="NMN_transporter"/>
    <property type="match status" value="1"/>
</dbReference>
<evidence type="ECO:0000256" key="7">
    <source>
        <dbReference type="ARBA" id="ARBA00023136"/>
    </source>
</evidence>
<keyword evidence="10" id="KW-1185">Reference proteome</keyword>
<keyword evidence="3" id="KW-0813">Transport</keyword>
<protein>
    <submittedName>
        <fullName evidence="9">Nicotinamide mononucleotide transporter</fullName>
    </submittedName>
</protein>
<evidence type="ECO:0000313" key="10">
    <source>
        <dbReference type="Proteomes" id="UP000703038"/>
    </source>
</evidence>
<dbReference type="NCBIfam" id="TIGR01528">
    <property type="entry name" value="NMN_trans_PnuC"/>
    <property type="match status" value="1"/>
</dbReference>
<comment type="subcellular location">
    <subcellularLocation>
        <location evidence="1">Cell membrane</location>
        <topology evidence="1">Multi-pass membrane protein</topology>
    </subcellularLocation>
</comment>
<evidence type="ECO:0000256" key="4">
    <source>
        <dbReference type="ARBA" id="ARBA00022475"/>
    </source>
</evidence>
<keyword evidence="7 8" id="KW-0472">Membrane</keyword>
<sequence>MTLIEWLGSTAFVSFGAPTSWVEVVGFVTGATCVVLVARQSVWNWPIGIANNLAFVLLFFGAGLFADAALQFVYIALAVSGWVLWVGGGTQGPLVVTSTSRREWWWLGAVGVTATLAMTWFLDTATTSVVPFWDAVTTVLSLLATWGQVTKRRESWFLWIAADVVYVPLYLYKDLVLTGVLYLGFIALCVAGLRAWTRSMTPAGVEVPA</sequence>
<evidence type="ECO:0000256" key="5">
    <source>
        <dbReference type="ARBA" id="ARBA00022692"/>
    </source>
</evidence>
<feature type="transmembrane region" description="Helical" evidence="8">
    <location>
        <begin position="104"/>
        <end position="122"/>
    </location>
</feature>
<evidence type="ECO:0000256" key="8">
    <source>
        <dbReference type="SAM" id="Phobius"/>
    </source>
</evidence>
<feature type="transmembrane region" description="Helical" evidence="8">
    <location>
        <begin position="45"/>
        <end position="66"/>
    </location>
</feature>
<evidence type="ECO:0000256" key="1">
    <source>
        <dbReference type="ARBA" id="ARBA00004651"/>
    </source>
</evidence>
<evidence type="ECO:0000256" key="3">
    <source>
        <dbReference type="ARBA" id="ARBA00022448"/>
    </source>
</evidence>
<proteinExistence type="inferred from homology"/>
<organism evidence="9 10">
    <name type="scientific">Rhodococcoides corynebacterioides</name>
    <dbReference type="NCBI Taxonomy" id="53972"/>
    <lineage>
        <taxon>Bacteria</taxon>
        <taxon>Bacillati</taxon>
        <taxon>Actinomycetota</taxon>
        <taxon>Actinomycetes</taxon>
        <taxon>Mycobacteriales</taxon>
        <taxon>Nocardiaceae</taxon>
        <taxon>Rhodococcoides</taxon>
    </lineage>
</organism>
<feature type="transmembrane region" description="Helical" evidence="8">
    <location>
        <begin position="72"/>
        <end position="92"/>
    </location>
</feature>
<dbReference type="InterPro" id="IPR006419">
    <property type="entry name" value="NMN_transpt_PnuC"/>
</dbReference>
<accession>A0ABS2KZU2</accession>
<evidence type="ECO:0000256" key="6">
    <source>
        <dbReference type="ARBA" id="ARBA00022989"/>
    </source>
</evidence>
<dbReference type="PANTHER" id="PTHR36122">
    <property type="entry name" value="NICOTINAMIDE RIBOSIDE TRANSPORTER PNUC"/>
    <property type="match status" value="1"/>
</dbReference>